<proteinExistence type="predicted"/>
<sequence>MLQYLDIECAEASHVWGLTDTSRSRLKETPNSRSPNLSHKTLTLQSSSGGVTKVTTTTTVIVTQKRNVAKYMSHNLKSAAMVYMYLMYKYVLVNRNKKKVVKSQH</sequence>
<dbReference type="EMBL" id="VSRR010005478">
    <property type="protein sequence ID" value="MPC42545.1"/>
    <property type="molecule type" value="Genomic_DNA"/>
</dbReference>
<evidence type="ECO:0000256" key="1">
    <source>
        <dbReference type="SAM" id="MobiDB-lite"/>
    </source>
</evidence>
<protein>
    <submittedName>
        <fullName evidence="2">Uncharacterized protein</fullName>
    </submittedName>
</protein>
<feature type="compositionally biased region" description="Polar residues" evidence="1">
    <location>
        <begin position="31"/>
        <end position="45"/>
    </location>
</feature>
<comment type="caution">
    <text evidence="2">The sequence shown here is derived from an EMBL/GenBank/DDBJ whole genome shotgun (WGS) entry which is preliminary data.</text>
</comment>
<organism evidence="2 3">
    <name type="scientific">Portunus trituberculatus</name>
    <name type="common">Swimming crab</name>
    <name type="synonym">Neptunus trituberculatus</name>
    <dbReference type="NCBI Taxonomy" id="210409"/>
    <lineage>
        <taxon>Eukaryota</taxon>
        <taxon>Metazoa</taxon>
        <taxon>Ecdysozoa</taxon>
        <taxon>Arthropoda</taxon>
        <taxon>Crustacea</taxon>
        <taxon>Multicrustacea</taxon>
        <taxon>Malacostraca</taxon>
        <taxon>Eumalacostraca</taxon>
        <taxon>Eucarida</taxon>
        <taxon>Decapoda</taxon>
        <taxon>Pleocyemata</taxon>
        <taxon>Brachyura</taxon>
        <taxon>Eubrachyura</taxon>
        <taxon>Portunoidea</taxon>
        <taxon>Portunidae</taxon>
        <taxon>Portuninae</taxon>
        <taxon>Portunus</taxon>
    </lineage>
</organism>
<name>A0A5B7FAL2_PORTR</name>
<evidence type="ECO:0000313" key="3">
    <source>
        <dbReference type="Proteomes" id="UP000324222"/>
    </source>
</evidence>
<reference evidence="2 3" key="1">
    <citation type="submission" date="2019-05" db="EMBL/GenBank/DDBJ databases">
        <title>Another draft genome of Portunus trituberculatus and its Hox gene families provides insights of decapod evolution.</title>
        <authorList>
            <person name="Jeong J.-H."/>
            <person name="Song I."/>
            <person name="Kim S."/>
            <person name="Choi T."/>
            <person name="Kim D."/>
            <person name="Ryu S."/>
            <person name="Kim W."/>
        </authorList>
    </citation>
    <scope>NUCLEOTIDE SEQUENCE [LARGE SCALE GENOMIC DNA]</scope>
    <source>
        <tissue evidence="2">Muscle</tissue>
    </source>
</reference>
<dbReference type="AlphaFoldDB" id="A0A5B7FAL2"/>
<dbReference type="Proteomes" id="UP000324222">
    <property type="component" value="Unassembled WGS sequence"/>
</dbReference>
<gene>
    <name evidence="2" type="ORF">E2C01_036168</name>
</gene>
<keyword evidence="3" id="KW-1185">Reference proteome</keyword>
<evidence type="ECO:0000313" key="2">
    <source>
        <dbReference type="EMBL" id="MPC42545.1"/>
    </source>
</evidence>
<accession>A0A5B7FAL2</accession>
<feature type="region of interest" description="Disordered" evidence="1">
    <location>
        <begin position="23"/>
        <end position="45"/>
    </location>
</feature>